<gene>
    <name evidence="4" type="ORF">ACFQ3U_12710</name>
</gene>
<feature type="region of interest" description="Disordered" evidence="1">
    <location>
        <begin position="1"/>
        <end position="22"/>
    </location>
</feature>
<feature type="compositionally biased region" description="Low complexity" evidence="1">
    <location>
        <begin position="1"/>
        <end position="17"/>
    </location>
</feature>
<sequence>MSTTPPAEPTPHATEAAFTQPTEPLTEAAFTQPTAPLPESYAGQPYPPSYGAPYDQGAAAAAYSYGQQAPERTTVSDTNTYALISIIVTFMMPLAGIIFGHMGLSQIKRTGDRGRGLALTGLIYGYCVFALGTLFIILYIGAIVMLIGAAASGSYYYS</sequence>
<feature type="domain" description="DUF4190" evidence="3">
    <location>
        <begin position="82"/>
        <end position="134"/>
    </location>
</feature>
<evidence type="ECO:0000313" key="5">
    <source>
        <dbReference type="Proteomes" id="UP001597181"/>
    </source>
</evidence>
<name>A0ABW3TQ87_9MICO</name>
<evidence type="ECO:0000313" key="4">
    <source>
        <dbReference type="EMBL" id="MFD1202755.1"/>
    </source>
</evidence>
<keyword evidence="5" id="KW-1185">Reference proteome</keyword>
<dbReference type="Proteomes" id="UP001597181">
    <property type="component" value="Unassembled WGS sequence"/>
</dbReference>
<feature type="transmembrane region" description="Helical" evidence="2">
    <location>
        <begin position="123"/>
        <end position="151"/>
    </location>
</feature>
<evidence type="ECO:0000259" key="3">
    <source>
        <dbReference type="Pfam" id="PF13828"/>
    </source>
</evidence>
<feature type="transmembrane region" description="Helical" evidence="2">
    <location>
        <begin position="81"/>
        <end position="102"/>
    </location>
</feature>
<protein>
    <submittedName>
        <fullName evidence="4">DUF4190 domain-containing protein</fullName>
    </submittedName>
</protein>
<reference evidence="5" key="1">
    <citation type="journal article" date="2019" name="Int. J. Syst. Evol. Microbiol.">
        <title>The Global Catalogue of Microorganisms (GCM) 10K type strain sequencing project: providing services to taxonomists for standard genome sequencing and annotation.</title>
        <authorList>
            <consortium name="The Broad Institute Genomics Platform"/>
            <consortium name="The Broad Institute Genome Sequencing Center for Infectious Disease"/>
            <person name="Wu L."/>
            <person name="Ma J."/>
        </authorList>
    </citation>
    <scope>NUCLEOTIDE SEQUENCE [LARGE SCALE GENOMIC DNA]</scope>
    <source>
        <strain evidence="5">CCUG 50213</strain>
    </source>
</reference>
<evidence type="ECO:0000256" key="2">
    <source>
        <dbReference type="SAM" id="Phobius"/>
    </source>
</evidence>
<comment type="caution">
    <text evidence="4">The sequence shown here is derived from an EMBL/GenBank/DDBJ whole genome shotgun (WGS) entry which is preliminary data.</text>
</comment>
<dbReference type="Pfam" id="PF13828">
    <property type="entry name" value="DUF4190"/>
    <property type="match status" value="1"/>
</dbReference>
<keyword evidence="2" id="KW-0812">Transmembrane</keyword>
<dbReference type="InterPro" id="IPR025241">
    <property type="entry name" value="DUF4190"/>
</dbReference>
<keyword evidence="2" id="KW-0472">Membrane</keyword>
<organism evidence="4 5">
    <name type="scientific">Leucobacter albus</name>
    <dbReference type="NCBI Taxonomy" id="272210"/>
    <lineage>
        <taxon>Bacteria</taxon>
        <taxon>Bacillati</taxon>
        <taxon>Actinomycetota</taxon>
        <taxon>Actinomycetes</taxon>
        <taxon>Micrococcales</taxon>
        <taxon>Microbacteriaceae</taxon>
        <taxon>Leucobacter</taxon>
    </lineage>
</organism>
<accession>A0ABW3TQ87</accession>
<keyword evidence="2" id="KW-1133">Transmembrane helix</keyword>
<proteinExistence type="predicted"/>
<dbReference type="EMBL" id="JBHTLY010000006">
    <property type="protein sequence ID" value="MFD1202755.1"/>
    <property type="molecule type" value="Genomic_DNA"/>
</dbReference>
<evidence type="ECO:0000256" key="1">
    <source>
        <dbReference type="SAM" id="MobiDB-lite"/>
    </source>
</evidence>
<dbReference type="RefSeq" id="WP_343962690.1">
    <property type="nucleotide sequence ID" value="NZ_BAAAKZ010000017.1"/>
</dbReference>